<evidence type="ECO:0000256" key="1">
    <source>
        <dbReference type="SAM" id="MobiDB-lite"/>
    </source>
</evidence>
<feature type="region of interest" description="Disordered" evidence="1">
    <location>
        <begin position="129"/>
        <end position="164"/>
    </location>
</feature>
<evidence type="ECO:0000313" key="3">
    <source>
        <dbReference type="Proteomes" id="UP000002009"/>
    </source>
</evidence>
<feature type="compositionally biased region" description="Low complexity" evidence="1">
    <location>
        <begin position="148"/>
        <end position="164"/>
    </location>
</feature>
<gene>
    <name evidence="2" type="ORF">MICPUN_108743</name>
</gene>
<feature type="region of interest" description="Disordered" evidence="1">
    <location>
        <begin position="1"/>
        <end position="96"/>
    </location>
</feature>
<feature type="compositionally biased region" description="Low complexity" evidence="1">
    <location>
        <begin position="33"/>
        <end position="52"/>
    </location>
</feature>
<keyword evidence="3" id="KW-1185">Reference proteome</keyword>
<dbReference type="KEGG" id="mis:MICPUN_108743"/>
<organism evidence="2 3">
    <name type="scientific">Micromonas commoda (strain RCC299 / NOUM17 / CCMP2709)</name>
    <name type="common">Picoplanktonic green alga</name>
    <dbReference type="NCBI Taxonomy" id="296587"/>
    <lineage>
        <taxon>Eukaryota</taxon>
        <taxon>Viridiplantae</taxon>
        <taxon>Chlorophyta</taxon>
        <taxon>Mamiellophyceae</taxon>
        <taxon>Mamiellales</taxon>
        <taxon>Mamiellaceae</taxon>
        <taxon>Micromonas</taxon>
    </lineage>
</organism>
<reference evidence="2 3" key="1">
    <citation type="journal article" date="2009" name="Science">
        <title>Green evolution and dynamic adaptations revealed by genomes of the marine picoeukaryotes Micromonas.</title>
        <authorList>
            <person name="Worden A.Z."/>
            <person name="Lee J.H."/>
            <person name="Mock T."/>
            <person name="Rouze P."/>
            <person name="Simmons M.P."/>
            <person name="Aerts A.L."/>
            <person name="Allen A.E."/>
            <person name="Cuvelier M.L."/>
            <person name="Derelle E."/>
            <person name="Everett M.V."/>
            <person name="Foulon E."/>
            <person name="Grimwood J."/>
            <person name="Gundlach H."/>
            <person name="Henrissat B."/>
            <person name="Napoli C."/>
            <person name="McDonald S.M."/>
            <person name="Parker M.S."/>
            <person name="Rombauts S."/>
            <person name="Salamov A."/>
            <person name="Von Dassow P."/>
            <person name="Badger J.H."/>
            <person name="Coutinho P.M."/>
            <person name="Demir E."/>
            <person name="Dubchak I."/>
            <person name="Gentemann C."/>
            <person name="Eikrem W."/>
            <person name="Gready J.E."/>
            <person name="John U."/>
            <person name="Lanier W."/>
            <person name="Lindquist E.A."/>
            <person name="Lucas S."/>
            <person name="Mayer K.F."/>
            <person name="Moreau H."/>
            <person name="Not F."/>
            <person name="Otillar R."/>
            <person name="Panaud O."/>
            <person name="Pangilinan J."/>
            <person name="Paulsen I."/>
            <person name="Piegu B."/>
            <person name="Poliakov A."/>
            <person name="Robbens S."/>
            <person name="Schmutz J."/>
            <person name="Toulza E."/>
            <person name="Wyss T."/>
            <person name="Zelensky A."/>
            <person name="Zhou K."/>
            <person name="Armbrust E.V."/>
            <person name="Bhattacharya D."/>
            <person name="Goodenough U.W."/>
            <person name="Van de Peer Y."/>
            <person name="Grigoriev I.V."/>
        </authorList>
    </citation>
    <scope>NUCLEOTIDE SEQUENCE [LARGE SCALE GENOMIC DNA]</scope>
    <source>
        <strain evidence="3">RCC299 / NOUM17</strain>
    </source>
</reference>
<accession>C1FFN3</accession>
<dbReference type="GeneID" id="8245491"/>
<dbReference type="RefSeq" id="XP_002508144.1">
    <property type="nucleotide sequence ID" value="XM_002508098.1"/>
</dbReference>
<dbReference type="Proteomes" id="UP000002009">
    <property type="component" value="Chromosome 8"/>
</dbReference>
<protein>
    <submittedName>
        <fullName evidence="2">Uncharacterized protein</fullName>
    </submittedName>
</protein>
<dbReference type="InParanoid" id="C1FFN3"/>
<sequence>MALARSAPGHAKTPPPVAPVPSRDDEDEEDASADAATSPAASASVSIAPTASGDSSGGCSLDAPLDGTETARIRDDPGVDSRSSATTSAANDDRLRERRRAVAFARALIDGDGAAKGARRWAKAAARAAAKASDGAGGDGKKRRRLPAGWAVRAGTGARTRTRC</sequence>
<proteinExistence type="predicted"/>
<evidence type="ECO:0000313" key="2">
    <source>
        <dbReference type="EMBL" id="ACO69402.1"/>
    </source>
</evidence>
<dbReference type="EMBL" id="CP001575">
    <property type="protein sequence ID" value="ACO69402.1"/>
    <property type="molecule type" value="Genomic_DNA"/>
</dbReference>
<name>C1FFN3_MICCC</name>
<feature type="compositionally biased region" description="Basic and acidic residues" evidence="1">
    <location>
        <begin position="69"/>
        <end position="79"/>
    </location>
</feature>
<dbReference type="AlphaFoldDB" id="C1FFN3"/>